<organism evidence="1 2">
    <name type="scientific">Streptomyces flavochromogenes</name>
    <dbReference type="NCBI Taxonomy" id="68199"/>
    <lineage>
        <taxon>Bacteria</taxon>
        <taxon>Bacillati</taxon>
        <taxon>Actinomycetota</taxon>
        <taxon>Actinomycetes</taxon>
        <taxon>Kitasatosporales</taxon>
        <taxon>Streptomycetaceae</taxon>
        <taxon>Streptomyces</taxon>
    </lineage>
</organism>
<dbReference type="Proteomes" id="UP001602370">
    <property type="component" value="Unassembled WGS sequence"/>
</dbReference>
<proteinExistence type="predicted"/>
<comment type="caution">
    <text evidence="1">The sequence shown here is derived from an EMBL/GenBank/DDBJ whole genome shotgun (WGS) entry which is preliminary data.</text>
</comment>
<evidence type="ECO:0000313" key="1">
    <source>
        <dbReference type="EMBL" id="MFF5919567.1"/>
    </source>
</evidence>
<name>A0ABW6XPY7_9ACTN</name>
<evidence type="ECO:0000313" key="2">
    <source>
        <dbReference type="Proteomes" id="UP001602370"/>
    </source>
</evidence>
<gene>
    <name evidence="1" type="ORF">ACFY8C_14595</name>
</gene>
<dbReference type="EMBL" id="JBIBDZ010000003">
    <property type="protein sequence ID" value="MFF5919567.1"/>
    <property type="molecule type" value="Genomic_DNA"/>
</dbReference>
<sequence length="187" mass="20001">MITDEDLPKPWRVVASPVDPKHATALDAAGGLEPNAEDPVSWDLVENTDTGRRVMLRMGIDETGVVITGIYVPGPSVIGIGELRNLPLAAIEAAARSRKARADAFFGAALEAGPDADEDPLGNPDGPNDRQFYGRLALRYLRVSSESARPATDLARAEGVTPRTVQRWTARARELGLLPPGRPGRSS</sequence>
<dbReference type="RefSeq" id="WP_388307244.1">
    <property type="nucleotide sequence ID" value="NZ_JBIBDZ010000003.1"/>
</dbReference>
<protein>
    <submittedName>
        <fullName evidence="1">Helix-turn-helix domain-containing protein</fullName>
    </submittedName>
</protein>
<keyword evidence="2" id="KW-1185">Reference proteome</keyword>
<accession>A0ABW6XPY7</accession>
<reference evidence="1 2" key="1">
    <citation type="submission" date="2024-10" db="EMBL/GenBank/DDBJ databases">
        <title>The Natural Products Discovery Center: Release of the First 8490 Sequenced Strains for Exploring Actinobacteria Biosynthetic Diversity.</title>
        <authorList>
            <person name="Kalkreuter E."/>
            <person name="Kautsar S.A."/>
            <person name="Yang D."/>
            <person name="Bader C.D."/>
            <person name="Teijaro C.N."/>
            <person name="Fluegel L."/>
            <person name="Davis C.M."/>
            <person name="Simpson J.R."/>
            <person name="Lauterbach L."/>
            <person name="Steele A.D."/>
            <person name="Gui C."/>
            <person name="Meng S."/>
            <person name="Li G."/>
            <person name="Viehrig K."/>
            <person name="Ye F."/>
            <person name="Su P."/>
            <person name="Kiefer A.F."/>
            <person name="Nichols A."/>
            <person name="Cepeda A.J."/>
            <person name="Yan W."/>
            <person name="Fan B."/>
            <person name="Jiang Y."/>
            <person name="Adhikari A."/>
            <person name="Zheng C.-J."/>
            <person name="Schuster L."/>
            <person name="Cowan T.M."/>
            <person name="Smanski M.J."/>
            <person name="Chevrette M.G."/>
            <person name="De Carvalho L.P.S."/>
            <person name="Shen B."/>
        </authorList>
    </citation>
    <scope>NUCLEOTIDE SEQUENCE [LARGE SCALE GENOMIC DNA]</scope>
    <source>
        <strain evidence="1 2">NPDC012605</strain>
    </source>
</reference>